<proteinExistence type="predicted"/>
<reference evidence="1" key="1">
    <citation type="submission" date="2023-10" db="EMBL/GenBank/DDBJ databases">
        <title>Mycolicibacterium fortuitum clinical isolates causing pulmonary infections in humans.</title>
        <authorList>
            <person name="Mejia-Ponce P.M."/>
            <person name="Zenteno-Cuevas R."/>
            <person name="Licona-Cassani C."/>
        </authorList>
    </citation>
    <scope>NUCLEOTIDE SEQUENCE</scope>
    <source>
        <strain evidence="1">M8</strain>
    </source>
</reference>
<dbReference type="RefSeq" id="WP_131809150.1">
    <property type="nucleotide sequence ID" value="NZ_CP060409.1"/>
</dbReference>
<organism evidence="1 2">
    <name type="scientific">Mycolicibacterium fortuitum</name>
    <name type="common">Mycobacterium fortuitum</name>
    <dbReference type="NCBI Taxonomy" id="1766"/>
    <lineage>
        <taxon>Bacteria</taxon>
        <taxon>Bacillati</taxon>
        <taxon>Actinomycetota</taxon>
        <taxon>Actinomycetes</taxon>
        <taxon>Mycobacteriales</taxon>
        <taxon>Mycobacteriaceae</taxon>
        <taxon>Mycolicibacterium</taxon>
    </lineage>
</organism>
<sequence length="204" mass="21681">MSGRPSTAPAQLRLLLAIVGAVLLSACSSGRPVTVGSATPEHLPVPPARSAFDDTVTTVWDLADSFDVRSDGTCTGRSSNAGMGDGVKVQLRSERVGGSASATAAARVKQYPPRIYNGVNGHWVDDDGLYCVVTAVFAPAIPDPDGEYVMKFDGGNWGHAVWVQSKFWMYDSLGPPGYGLVRTLVQTCRWLADPPDKECPEPSN</sequence>
<dbReference type="AlphaFoldDB" id="A0AAE4VJQ0"/>
<accession>A0AAE4VJQ0</accession>
<evidence type="ECO:0008006" key="3">
    <source>
        <dbReference type="Google" id="ProtNLM"/>
    </source>
</evidence>
<dbReference type="Proteomes" id="UP001186041">
    <property type="component" value="Unassembled WGS sequence"/>
</dbReference>
<gene>
    <name evidence="1" type="ORF">R4485_34065</name>
</gene>
<dbReference type="EMBL" id="JAWLVV010000060">
    <property type="protein sequence ID" value="MDV7295188.1"/>
    <property type="molecule type" value="Genomic_DNA"/>
</dbReference>
<comment type="caution">
    <text evidence="1">The sequence shown here is derived from an EMBL/GenBank/DDBJ whole genome shotgun (WGS) entry which is preliminary data.</text>
</comment>
<dbReference type="PROSITE" id="PS51257">
    <property type="entry name" value="PROKAR_LIPOPROTEIN"/>
    <property type="match status" value="1"/>
</dbReference>
<name>A0AAE4VJQ0_MYCFO</name>
<evidence type="ECO:0000313" key="2">
    <source>
        <dbReference type="Proteomes" id="UP001186041"/>
    </source>
</evidence>
<protein>
    <recommendedName>
        <fullName evidence="3">Lipoprotein</fullName>
    </recommendedName>
</protein>
<evidence type="ECO:0000313" key="1">
    <source>
        <dbReference type="EMBL" id="MDV7295188.1"/>
    </source>
</evidence>